<dbReference type="OrthoDB" id="10045006at2759"/>
<dbReference type="Pfam" id="PF03437">
    <property type="entry name" value="BtpA"/>
    <property type="match status" value="1"/>
</dbReference>
<reference evidence="1 2" key="1">
    <citation type="journal article" date="2018" name="Gigascience">
        <title>Genomes of trombidid mites reveal novel predicted allergens and laterally-transferred genes associated with secondary metabolism.</title>
        <authorList>
            <person name="Dong X."/>
            <person name="Chaisiri K."/>
            <person name="Xia D."/>
            <person name="Armstrong S.D."/>
            <person name="Fang Y."/>
            <person name="Donnelly M.J."/>
            <person name="Kadowaki T."/>
            <person name="McGarry J.W."/>
            <person name="Darby A.C."/>
            <person name="Makepeace B.L."/>
        </authorList>
    </citation>
    <scope>NUCLEOTIDE SEQUENCE [LARGE SCALE GENOMIC DNA]</scope>
    <source>
        <strain evidence="1">UoL-UT</strain>
    </source>
</reference>
<dbReference type="InterPro" id="IPR005137">
    <property type="entry name" value="BtpA"/>
</dbReference>
<feature type="non-terminal residue" evidence="1">
    <location>
        <position position="85"/>
    </location>
</feature>
<dbReference type="EMBL" id="NCKV01015254">
    <property type="protein sequence ID" value="RWS20830.1"/>
    <property type="molecule type" value="Genomic_DNA"/>
</dbReference>
<dbReference type="PANTHER" id="PTHR21381:SF3">
    <property type="entry name" value="SGC REGION PROTEIN SGCQ-RELATED"/>
    <property type="match status" value="1"/>
</dbReference>
<evidence type="ECO:0000313" key="2">
    <source>
        <dbReference type="Proteomes" id="UP000288716"/>
    </source>
</evidence>
<protein>
    <submittedName>
        <fullName evidence="1">Mitochondrial uncharacterized protein</fullName>
    </submittedName>
</protein>
<comment type="caution">
    <text evidence="1">The sequence shown here is derived from an EMBL/GenBank/DDBJ whole genome shotgun (WGS) entry which is preliminary data.</text>
</comment>
<dbReference type="STRING" id="299467.A0A443S006"/>
<dbReference type="Proteomes" id="UP000288716">
    <property type="component" value="Unassembled WGS sequence"/>
</dbReference>
<sequence>MNRFAKLFPKCLKSKTSIIGMIHVRSLPGTPLHKLTVQELIDKACEEALMYKKYNFDGVIVENMHDVPYVCSKDSGPEVLSVMTA</sequence>
<evidence type="ECO:0000313" key="1">
    <source>
        <dbReference type="EMBL" id="RWS20830.1"/>
    </source>
</evidence>
<name>A0A443S006_9ACAR</name>
<accession>A0A443S006</accession>
<organism evidence="1 2">
    <name type="scientific">Leptotrombidium deliense</name>
    <dbReference type="NCBI Taxonomy" id="299467"/>
    <lineage>
        <taxon>Eukaryota</taxon>
        <taxon>Metazoa</taxon>
        <taxon>Ecdysozoa</taxon>
        <taxon>Arthropoda</taxon>
        <taxon>Chelicerata</taxon>
        <taxon>Arachnida</taxon>
        <taxon>Acari</taxon>
        <taxon>Acariformes</taxon>
        <taxon>Trombidiformes</taxon>
        <taxon>Prostigmata</taxon>
        <taxon>Anystina</taxon>
        <taxon>Parasitengona</taxon>
        <taxon>Trombiculoidea</taxon>
        <taxon>Trombiculidae</taxon>
        <taxon>Leptotrombidium</taxon>
    </lineage>
</organism>
<keyword evidence="2" id="KW-1185">Reference proteome</keyword>
<dbReference type="PANTHER" id="PTHR21381">
    <property type="entry name" value="ZGC:162297"/>
    <property type="match status" value="1"/>
</dbReference>
<dbReference type="AlphaFoldDB" id="A0A443S006"/>
<dbReference type="VEuPathDB" id="VectorBase:LDEU011210"/>
<gene>
    <name evidence="1" type="ORF">B4U80_05227</name>
</gene>
<proteinExistence type="predicted"/>